<protein>
    <submittedName>
        <fullName evidence="1">Uncharacterized protein</fullName>
    </submittedName>
</protein>
<sequence>MMIVTSANLKMQLAKKASQVLVILRFMFLLQFKQEEKEGERISQL</sequence>
<proteinExistence type="predicted"/>
<dbReference type="InParanoid" id="A0A139WIP7"/>
<organism evidence="1 2">
    <name type="scientific">Tribolium castaneum</name>
    <name type="common">Red flour beetle</name>
    <dbReference type="NCBI Taxonomy" id="7070"/>
    <lineage>
        <taxon>Eukaryota</taxon>
        <taxon>Metazoa</taxon>
        <taxon>Ecdysozoa</taxon>
        <taxon>Arthropoda</taxon>
        <taxon>Hexapoda</taxon>
        <taxon>Insecta</taxon>
        <taxon>Pterygota</taxon>
        <taxon>Neoptera</taxon>
        <taxon>Endopterygota</taxon>
        <taxon>Coleoptera</taxon>
        <taxon>Polyphaga</taxon>
        <taxon>Cucujiformia</taxon>
        <taxon>Tenebrionidae</taxon>
        <taxon>Tenebrionidae incertae sedis</taxon>
        <taxon>Tribolium</taxon>
    </lineage>
</organism>
<dbReference type="EMBL" id="KQ971340">
    <property type="protein sequence ID" value="KYB27731.1"/>
    <property type="molecule type" value="Genomic_DNA"/>
</dbReference>
<dbReference type="Proteomes" id="UP000007266">
    <property type="component" value="Linkage group 5"/>
</dbReference>
<evidence type="ECO:0000313" key="1">
    <source>
        <dbReference type="EMBL" id="KYB27731.1"/>
    </source>
</evidence>
<gene>
    <name evidence="1" type="primary">AUGUSTUS-3.0.2_31128</name>
    <name evidence="1" type="ORF">TcasGA2_TC031128</name>
</gene>
<reference evidence="1 2" key="2">
    <citation type="journal article" date="2010" name="Nucleic Acids Res.">
        <title>BeetleBase in 2010: revisions to provide comprehensive genomic information for Tribolium castaneum.</title>
        <authorList>
            <person name="Kim H.S."/>
            <person name="Murphy T."/>
            <person name="Xia J."/>
            <person name="Caragea D."/>
            <person name="Park Y."/>
            <person name="Beeman R.W."/>
            <person name="Lorenzen M.D."/>
            <person name="Butcher S."/>
            <person name="Manak J.R."/>
            <person name="Brown S.J."/>
        </authorList>
    </citation>
    <scope>GENOME REANNOTATION</scope>
    <source>
        <strain evidence="1 2">Georgia GA2</strain>
    </source>
</reference>
<accession>A0A139WIP7</accession>
<evidence type="ECO:0000313" key="2">
    <source>
        <dbReference type="Proteomes" id="UP000007266"/>
    </source>
</evidence>
<keyword evidence="2" id="KW-1185">Reference proteome</keyword>
<dbReference type="AlphaFoldDB" id="A0A139WIP7"/>
<reference evidence="1 2" key="1">
    <citation type="journal article" date="2008" name="Nature">
        <title>The genome of the model beetle and pest Tribolium castaneum.</title>
        <authorList>
            <consortium name="Tribolium Genome Sequencing Consortium"/>
            <person name="Richards S."/>
            <person name="Gibbs R.A."/>
            <person name="Weinstock G.M."/>
            <person name="Brown S.J."/>
            <person name="Denell R."/>
            <person name="Beeman R.W."/>
            <person name="Gibbs R."/>
            <person name="Beeman R.W."/>
            <person name="Brown S.J."/>
            <person name="Bucher G."/>
            <person name="Friedrich M."/>
            <person name="Grimmelikhuijzen C.J."/>
            <person name="Klingler M."/>
            <person name="Lorenzen M."/>
            <person name="Richards S."/>
            <person name="Roth S."/>
            <person name="Schroder R."/>
            <person name="Tautz D."/>
            <person name="Zdobnov E.M."/>
            <person name="Muzny D."/>
            <person name="Gibbs R.A."/>
            <person name="Weinstock G.M."/>
            <person name="Attaway T."/>
            <person name="Bell S."/>
            <person name="Buhay C.J."/>
            <person name="Chandrabose M.N."/>
            <person name="Chavez D."/>
            <person name="Clerk-Blankenburg K.P."/>
            <person name="Cree A."/>
            <person name="Dao M."/>
            <person name="Davis C."/>
            <person name="Chacko J."/>
            <person name="Dinh H."/>
            <person name="Dugan-Rocha S."/>
            <person name="Fowler G."/>
            <person name="Garner T.T."/>
            <person name="Garnes J."/>
            <person name="Gnirke A."/>
            <person name="Hawes A."/>
            <person name="Hernandez J."/>
            <person name="Hines S."/>
            <person name="Holder M."/>
            <person name="Hume J."/>
            <person name="Jhangiani S.N."/>
            <person name="Joshi V."/>
            <person name="Khan Z.M."/>
            <person name="Jackson L."/>
            <person name="Kovar C."/>
            <person name="Kowis A."/>
            <person name="Lee S."/>
            <person name="Lewis L.R."/>
            <person name="Margolis J."/>
            <person name="Morgan M."/>
            <person name="Nazareth L.V."/>
            <person name="Nguyen N."/>
            <person name="Okwuonu G."/>
            <person name="Parker D."/>
            <person name="Richards S."/>
            <person name="Ruiz S.J."/>
            <person name="Santibanez J."/>
            <person name="Savard J."/>
            <person name="Scherer S.E."/>
            <person name="Schneider B."/>
            <person name="Sodergren E."/>
            <person name="Tautz D."/>
            <person name="Vattahil S."/>
            <person name="Villasana D."/>
            <person name="White C.S."/>
            <person name="Wright R."/>
            <person name="Park Y."/>
            <person name="Beeman R.W."/>
            <person name="Lord J."/>
            <person name="Oppert B."/>
            <person name="Lorenzen M."/>
            <person name="Brown S."/>
            <person name="Wang L."/>
            <person name="Savard J."/>
            <person name="Tautz D."/>
            <person name="Richards S."/>
            <person name="Weinstock G."/>
            <person name="Gibbs R.A."/>
            <person name="Liu Y."/>
            <person name="Worley K."/>
            <person name="Weinstock G."/>
            <person name="Elsik C.G."/>
            <person name="Reese J.T."/>
            <person name="Elhaik E."/>
            <person name="Landan G."/>
            <person name="Graur D."/>
            <person name="Arensburger P."/>
            <person name="Atkinson P."/>
            <person name="Beeman R.W."/>
            <person name="Beidler J."/>
            <person name="Brown S.J."/>
            <person name="Demuth J.P."/>
            <person name="Drury D.W."/>
            <person name="Du Y.Z."/>
            <person name="Fujiwara H."/>
            <person name="Lorenzen M."/>
            <person name="Maselli V."/>
            <person name="Osanai M."/>
            <person name="Park Y."/>
            <person name="Robertson H.M."/>
            <person name="Tu Z."/>
            <person name="Wang J.J."/>
            <person name="Wang S."/>
            <person name="Richards S."/>
            <person name="Song H."/>
            <person name="Zhang L."/>
            <person name="Sodergren E."/>
            <person name="Werner D."/>
            <person name="Stanke M."/>
            <person name="Morgenstern B."/>
            <person name="Solovyev V."/>
            <person name="Kosarev P."/>
            <person name="Brown G."/>
            <person name="Chen H.C."/>
            <person name="Ermolaeva O."/>
            <person name="Hlavina W."/>
            <person name="Kapustin Y."/>
            <person name="Kiryutin B."/>
            <person name="Kitts P."/>
            <person name="Maglott D."/>
            <person name="Pruitt K."/>
            <person name="Sapojnikov V."/>
            <person name="Souvorov A."/>
            <person name="Mackey A.J."/>
            <person name="Waterhouse R.M."/>
            <person name="Wyder S."/>
            <person name="Zdobnov E.M."/>
            <person name="Zdobnov E.M."/>
            <person name="Wyder S."/>
            <person name="Kriventseva E.V."/>
            <person name="Kadowaki T."/>
            <person name="Bork P."/>
            <person name="Aranda M."/>
            <person name="Bao R."/>
            <person name="Beermann A."/>
            <person name="Berns N."/>
            <person name="Bolognesi R."/>
            <person name="Bonneton F."/>
            <person name="Bopp D."/>
            <person name="Brown S.J."/>
            <person name="Bucher G."/>
            <person name="Butts T."/>
            <person name="Chaumot A."/>
            <person name="Denell R.E."/>
            <person name="Ferrier D.E."/>
            <person name="Friedrich M."/>
            <person name="Gordon C.M."/>
            <person name="Jindra M."/>
            <person name="Klingler M."/>
            <person name="Lan Q."/>
            <person name="Lattorff H.M."/>
            <person name="Laudet V."/>
            <person name="von Levetsow C."/>
            <person name="Liu Z."/>
            <person name="Lutz R."/>
            <person name="Lynch J.A."/>
            <person name="da Fonseca R.N."/>
            <person name="Posnien N."/>
            <person name="Reuter R."/>
            <person name="Roth S."/>
            <person name="Savard J."/>
            <person name="Schinko J.B."/>
            <person name="Schmitt C."/>
            <person name="Schoppmeier M."/>
            <person name="Schroder R."/>
            <person name="Shippy T.D."/>
            <person name="Simonnet F."/>
            <person name="Marques-Souza H."/>
            <person name="Tautz D."/>
            <person name="Tomoyasu Y."/>
            <person name="Trauner J."/>
            <person name="Van der Zee M."/>
            <person name="Vervoort M."/>
            <person name="Wittkopp N."/>
            <person name="Wimmer E.A."/>
            <person name="Yang X."/>
            <person name="Jones A.K."/>
            <person name="Sattelle D.B."/>
            <person name="Ebert P.R."/>
            <person name="Nelson D."/>
            <person name="Scott J.G."/>
            <person name="Beeman R.W."/>
            <person name="Muthukrishnan S."/>
            <person name="Kramer K.J."/>
            <person name="Arakane Y."/>
            <person name="Beeman R.W."/>
            <person name="Zhu Q."/>
            <person name="Hogenkamp D."/>
            <person name="Dixit R."/>
            <person name="Oppert B."/>
            <person name="Jiang H."/>
            <person name="Zou Z."/>
            <person name="Marshall J."/>
            <person name="Elpidina E."/>
            <person name="Vinokurov K."/>
            <person name="Oppert C."/>
            <person name="Zou Z."/>
            <person name="Evans J."/>
            <person name="Lu Z."/>
            <person name="Zhao P."/>
            <person name="Sumathipala N."/>
            <person name="Altincicek B."/>
            <person name="Vilcinskas A."/>
            <person name="Williams M."/>
            <person name="Hultmark D."/>
            <person name="Hetru C."/>
            <person name="Jiang H."/>
            <person name="Grimmelikhuijzen C.J."/>
            <person name="Hauser F."/>
            <person name="Cazzamali G."/>
            <person name="Williamson M."/>
            <person name="Park Y."/>
            <person name="Li B."/>
            <person name="Tanaka Y."/>
            <person name="Predel R."/>
            <person name="Neupert S."/>
            <person name="Schachtner J."/>
            <person name="Verleyen P."/>
            <person name="Raible F."/>
            <person name="Bork P."/>
            <person name="Friedrich M."/>
            <person name="Walden K.K."/>
            <person name="Robertson H.M."/>
            <person name="Angeli S."/>
            <person name="Foret S."/>
            <person name="Bucher G."/>
            <person name="Schuetz S."/>
            <person name="Maleszka R."/>
            <person name="Wimmer E.A."/>
            <person name="Beeman R.W."/>
            <person name="Lorenzen M."/>
            <person name="Tomoyasu Y."/>
            <person name="Miller S.C."/>
            <person name="Grossmann D."/>
            <person name="Bucher G."/>
        </authorList>
    </citation>
    <scope>NUCLEOTIDE SEQUENCE [LARGE SCALE GENOMIC DNA]</scope>
    <source>
        <strain evidence="1 2">Georgia GA2</strain>
    </source>
</reference>
<name>A0A139WIP7_TRICA</name>